<feature type="transmembrane region" description="Helical" evidence="6">
    <location>
        <begin position="208"/>
        <end position="227"/>
    </location>
</feature>
<evidence type="ECO:0000256" key="3">
    <source>
        <dbReference type="ARBA" id="ARBA00022692"/>
    </source>
</evidence>
<feature type="transmembrane region" description="Helical" evidence="6">
    <location>
        <begin position="88"/>
        <end position="105"/>
    </location>
</feature>
<feature type="transmembrane region" description="Helical" evidence="6">
    <location>
        <begin position="357"/>
        <end position="377"/>
    </location>
</feature>
<feature type="transmembrane region" description="Helical" evidence="6">
    <location>
        <begin position="171"/>
        <end position="188"/>
    </location>
</feature>
<feature type="transmembrane region" description="Helical" evidence="6">
    <location>
        <begin position="288"/>
        <end position="305"/>
    </location>
</feature>
<feature type="transmembrane region" description="Helical" evidence="6">
    <location>
        <begin position="389"/>
        <end position="412"/>
    </location>
</feature>
<feature type="transmembrane region" description="Helical" evidence="6">
    <location>
        <begin position="126"/>
        <end position="144"/>
    </location>
</feature>
<evidence type="ECO:0000256" key="6">
    <source>
        <dbReference type="SAM" id="Phobius"/>
    </source>
</evidence>
<evidence type="ECO:0000256" key="5">
    <source>
        <dbReference type="ARBA" id="ARBA00023136"/>
    </source>
</evidence>
<evidence type="ECO:0000313" key="7">
    <source>
        <dbReference type="EMBL" id="QPR74195.1"/>
    </source>
</evidence>
<proteinExistence type="predicted"/>
<evidence type="ECO:0000256" key="2">
    <source>
        <dbReference type="ARBA" id="ARBA00022475"/>
    </source>
</evidence>
<evidence type="ECO:0000256" key="4">
    <source>
        <dbReference type="ARBA" id="ARBA00022989"/>
    </source>
</evidence>
<dbReference type="GO" id="GO:0005886">
    <property type="term" value="C:plasma membrane"/>
    <property type="evidence" value="ECO:0007669"/>
    <property type="project" value="UniProtKB-SubCell"/>
</dbReference>
<keyword evidence="5 6" id="KW-0472">Membrane</keyword>
<reference evidence="7 10" key="2">
    <citation type="submission" date="2020-12" db="EMBL/GenBank/DDBJ databases">
        <title>FDA dAtabase for Regulatory Grade micrObial Sequences (FDA-ARGOS): Supporting development and validation of Infectious Disease Dx tests.</title>
        <authorList>
            <person name="Nelson B."/>
            <person name="Plummer A."/>
            <person name="Tallon L."/>
            <person name="Sadzewicz L."/>
            <person name="Zhao X."/>
            <person name="Boylan J."/>
            <person name="Ott S."/>
            <person name="Bowen H."/>
            <person name="Vavikolanu K."/>
            <person name="Mehta A."/>
            <person name="Aluvathingal J."/>
            <person name="Nadendla S."/>
            <person name="Myers T."/>
            <person name="Yan Y."/>
            <person name="Sichtig H."/>
        </authorList>
    </citation>
    <scope>NUCLEOTIDE SEQUENCE [LARGE SCALE GENOMIC DNA]</scope>
    <source>
        <strain evidence="7 10">FDAARGOS_923</strain>
    </source>
</reference>
<accession>A0A1Y0YJY1</accession>
<keyword evidence="4 6" id="KW-1133">Transmembrane helix</keyword>
<reference evidence="8 9" key="1">
    <citation type="submission" date="2019-06" db="EMBL/GenBank/DDBJ databases">
        <title>Genome sequence analysis of &gt;100 Bacillus licheniformis strains suggests intrinsic resistance to this species.</title>
        <authorList>
            <person name="Wels M."/>
            <person name="Siezen R.J."/>
            <person name="Johansen E."/>
            <person name="Stuer-Lauridsen B."/>
            <person name="Bjerre K."/>
            <person name="Nielsen B.K.K."/>
        </authorList>
    </citation>
    <scope>NUCLEOTIDE SEQUENCE [LARGE SCALE GENOMIC DNA]</scope>
    <source>
        <strain evidence="8 9">BAC-16736</strain>
    </source>
</reference>
<dbReference type="RefSeq" id="WP_003185015.1">
    <property type="nucleotide sequence ID" value="NZ_BEXU01000021.1"/>
</dbReference>
<dbReference type="EMBL" id="NILC01000010">
    <property type="protein sequence ID" value="TWL31679.1"/>
    <property type="molecule type" value="Genomic_DNA"/>
</dbReference>
<keyword evidence="3 6" id="KW-0812">Transmembrane</keyword>
<dbReference type="Pfam" id="PF03606">
    <property type="entry name" value="DcuC"/>
    <property type="match status" value="1"/>
</dbReference>
<feature type="transmembrane region" description="Helical" evidence="6">
    <location>
        <begin position="317"/>
        <end position="337"/>
    </location>
</feature>
<name>A0A1Y0YJY1_BACLI</name>
<evidence type="ECO:0000256" key="1">
    <source>
        <dbReference type="ARBA" id="ARBA00004651"/>
    </source>
</evidence>
<keyword evidence="2" id="KW-1003">Cell membrane</keyword>
<dbReference type="InterPro" id="IPR051679">
    <property type="entry name" value="DASS-Related_Transporters"/>
</dbReference>
<feature type="transmembrane region" description="Helical" evidence="6">
    <location>
        <begin position="21"/>
        <end position="42"/>
    </location>
</feature>
<organism evidence="8 9">
    <name type="scientific">Bacillus licheniformis</name>
    <dbReference type="NCBI Taxonomy" id="1402"/>
    <lineage>
        <taxon>Bacteria</taxon>
        <taxon>Bacillati</taxon>
        <taxon>Bacillota</taxon>
        <taxon>Bacilli</taxon>
        <taxon>Bacillales</taxon>
        <taxon>Bacillaceae</taxon>
        <taxon>Bacillus</taxon>
    </lineage>
</organism>
<gene>
    <name evidence="8" type="ORF">CHCC16736_0847</name>
    <name evidence="7" type="ORF">I6G80_07995</name>
</gene>
<dbReference type="InterPro" id="IPR018385">
    <property type="entry name" value="C4_dicarb_anaerob_car-like"/>
</dbReference>
<dbReference type="PANTHER" id="PTHR43652:SF2">
    <property type="entry name" value="BASIC AMINO ACID ANTIPORTER YFCC-RELATED"/>
    <property type="match status" value="1"/>
</dbReference>
<dbReference type="PANTHER" id="PTHR43652">
    <property type="entry name" value="BASIC AMINO ACID ANTIPORTER YFCC-RELATED"/>
    <property type="match status" value="1"/>
</dbReference>
<evidence type="ECO:0000313" key="8">
    <source>
        <dbReference type="EMBL" id="TWL31679.1"/>
    </source>
</evidence>
<evidence type="ECO:0000313" key="9">
    <source>
        <dbReference type="Proteomes" id="UP000435910"/>
    </source>
</evidence>
<feature type="transmembrane region" description="Helical" evidence="6">
    <location>
        <begin position="444"/>
        <end position="465"/>
    </location>
</feature>
<dbReference type="AlphaFoldDB" id="A0A1Y0YJY1"/>
<feature type="transmembrane region" description="Helical" evidence="6">
    <location>
        <begin position="150"/>
        <end position="166"/>
    </location>
</feature>
<protein>
    <submittedName>
        <fullName evidence="7">YfcC family protein</fullName>
    </submittedName>
</protein>
<sequence>MGMPAYKTEEVKKNEKRKKEFPHIYVILAVMIGLMALATYVIPAGEYERVESPDGREMIDPASYKRVEQTPVDILGLLTAVPKGMTEAAPIIVFTFVIGGAFAVLRKASVIELGVRLLADQFRNKPVFVTPVLIFVFSGISCFIGTPELSIVYVPVILPLLLSLGYDRMTAAAIALCGTIAGFTSALTNPFTVGTSQMISGLPLYSGMGYRAVIFVVVTAIAAVYVLKYAEKIRAHPEKSLTGKEAVEPVPAFKAGGRVKWAGIAALGLFAGLIGCVIYFRWDMLTMAGYFLALGIIPAYIAGMNSRDIAESFNEGFKEVLVGAMICGIARAAAVVMADGQIMDTIVYGLSHAVSQLPSYLTVTAMLFTQMLFNFFVPSGSGQALIMMPIMAPLADIVGITRQTAILAFQFGDGFSNIVFPTSGYFMATLAISRIAWNKWLRFILPLFCLWMGAAVLFLMFANAVGWS</sequence>
<feature type="transmembrane region" description="Helical" evidence="6">
    <location>
        <begin position="261"/>
        <end position="282"/>
    </location>
</feature>
<dbReference type="EMBL" id="CP065647">
    <property type="protein sequence ID" value="QPR74195.1"/>
    <property type="molecule type" value="Genomic_DNA"/>
</dbReference>
<evidence type="ECO:0000313" key="10">
    <source>
        <dbReference type="Proteomes" id="UP000595038"/>
    </source>
</evidence>
<dbReference type="Proteomes" id="UP000595038">
    <property type="component" value="Chromosome"/>
</dbReference>
<feature type="transmembrane region" description="Helical" evidence="6">
    <location>
        <begin position="418"/>
        <end position="437"/>
    </location>
</feature>
<comment type="subcellular location">
    <subcellularLocation>
        <location evidence="1">Cell membrane</location>
        <topology evidence="1">Multi-pass membrane protein</topology>
    </subcellularLocation>
</comment>
<dbReference type="Proteomes" id="UP000435910">
    <property type="component" value="Unassembled WGS sequence"/>
</dbReference>